<evidence type="ECO:0000313" key="2">
    <source>
        <dbReference type="Proteomes" id="UP000799428"/>
    </source>
</evidence>
<organism evidence="1 2">
    <name type="scientific">Pleomassaria siparia CBS 279.74</name>
    <dbReference type="NCBI Taxonomy" id="1314801"/>
    <lineage>
        <taxon>Eukaryota</taxon>
        <taxon>Fungi</taxon>
        <taxon>Dikarya</taxon>
        <taxon>Ascomycota</taxon>
        <taxon>Pezizomycotina</taxon>
        <taxon>Dothideomycetes</taxon>
        <taxon>Pleosporomycetidae</taxon>
        <taxon>Pleosporales</taxon>
        <taxon>Pleomassariaceae</taxon>
        <taxon>Pleomassaria</taxon>
    </lineage>
</organism>
<dbReference type="GO" id="GO:0008171">
    <property type="term" value="F:O-methyltransferase activity"/>
    <property type="evidence" value="ECO:0007669"/>
    <property type="project" value="TreeGrafter"/>
</dbReference>
<accession>A0A6G1KP11</accession>
<sequence length="78" mass="8572">MVSSPNLPKHEICLTDDIGTNKGYLMNVGVHKGRIITGLVQEYRPKMVMELGSYIGYSAVLFDLAARENGDTNSSLQI</sequence>
<reference evidence="1" key="1">
    <citation type="journal article" date="2020" name="Stud. Mycol.">
        <title>101 Dothideomycetes genomes: a test case for predicting lifestyles and emergence of pathogens.</title>
        <authorList>
            <person name="Haridas S."/>
            <person name="Albert R."/>
            <person name="Binder M."/>
            <person name="Bloem J."/>
            <person name="Labutti K."/>
            <person name="Salamov A."/>
            <person name="Andreopoulos B."/>
            <person name="Baker S."/>
            <person name="Barry K."/>
            <person name="Bills G."/>
            <person name="Bluhm B."/>
            <person name="Cannon C."/>
            <person name="Castanera R."/>
            <person name="Culley D."/>
            <person name="Daum C."/>
            <person name="Ezra D."/>
            <person name="Gonzalez J."/>
            <person name="Henrissat B."/>
            <person name="Kuo A."/>
            <person name="Liang C."/>
            <person name="Lipzen A."/>
            <person name="Lutzoni F."/>
            <person name="Magnuson J."/>
            <person name="Mondo S."/>
            <person name="Nolan M."/>
            <person name="Ohm R."/>
            <person name="Pangilinan J."/>
            <person name="Park H.-J."/>
            <person name="Ramirez L."/>
            <person name="Alfaro M."/>
            <person name="Sun H."/>
            <person name="Tritt A."/>
            <person name="Yoshinaga Y."/>
            <person name="Zwiers L.-H."/>
            <person name="Turgeon B."/>
            <person name="Goodwin S."/>
            <person name="Spatafora J."/>
            <person name="Crous P."/>
            <person name="Grigoriev I."/>
        </authorList>
    </citation>
    <scope>NUCLEOTIDE SEQUENCE</scope>
    <source>
        <strain evidence="1">CBS 279.74</strain>
    </source>
</reference>
<dbReference type="OrthoDB" id="186626at2759"/>
<evidence type="ECO:0008006" key="3">
    <source>
        <dbReference type="Google" id="ProtNLM"/>
    </source>
</evidence>
<dbReference type="AlphaFoldDB" id="A0A6G1KP11"/>
<protein>
    <recommendedName>
        <fullName evidence="3">S-adenosyl-L-methionine-dependent methyltransferase</fullName>
    </recommendedName>
</protein>
<dbReference type="PANTHER" id="PTHR43836">
    <property type="entry name" value="CATECHOL O-METHYLTRANSFERASE 1-RELATED"/>
    <property type="match status" value="1"/>
</dbReference>
<evidence type="ECO:0000313" key="1">
    <source>
        <dbReference type="EMBL" id="KAF2714579.1"/>
    </source>
</evidence>
<dbReference type="InterPro" id="IPR029063">
    <property type="entry name" value="SAM-dependent_MTases_sf"/>
</dbReference>
<gene>
    <name evidence="1" type="ORF">K504DRAFT_366731</name>
</gene>
<keyword evidence="2" id="KW-1185">Reference proteome</keyword>
<proteinExistence type="predicted"/>
<dbReference type="EMBL" id="MU005764">
    <property type="protein sequence ID" value="KAF2714579.1"/>
    <property type="molecule type" value="Genomic_DNA"/>
</dbReference>
<dbReference type="Proteomes" id="UP000799428">
    <property type="component" value="Unassembled WGS sequence"/>
</dbReference>
<dbReference type="PANTHER" id="PTHR43836:SF2">
    <property type="entry name" value="CATECHOL O-METHYLTRANSFERASE 1-RELATED"/>
    <property type="match status" value="1"/>
</dbReference>
<dbReference type="Gene3D" id="3.40.50.150">
    <property type="entry name" value="Vaccinia Virus protein VP39"/>
    <property type="match status" value="1"/>
</dbReference>
<dbReference type="SUPFAM" id="SSF53335">
    <property type="entry name" value="S-adenosyl-L-methionine-dependent methyltransferases"/>
    <property type="match status" value="1"/>
</dbReference>
<name>A0A6G1KP11_9PLEO</name>